<proteinExistence type="predicted"/>
<evidence type="ECO:0000313" key="1">
    <source>
        <dbReference type="EMBL" id="QJD89630.1"/>
    </source>
</evidence>
<name>A0ABX6M5T5_9BURK</name>
<keyword evidence="2" id="KW-1185">Reference proteome</keyword>
<sequence>MELAGFEVGIVERIQREPAFAVALMTEVNEAFAEDENNIAKGILRVLTFGTVGFSALAHSLSLTAETLQQLLSQDATPDTASLRAVEKALRLALGVAAS</sequence>
<dbReference type="Proteomes" id="UP000503117">
    <property type="component" value="Chromosome"/>
</dbReference>
<organism evidence="1 2">
    <name type="scientific">Duganella dendranthematis</name>
    <dbReference type="NCBI Taxonomy" id="2728021"/>
    <lineage>
        <taxon>Bacteria</taxon>
        <taxon>Pseudomonadati</taxon>
        <taxon>Pseudomonadota</taxon>
        <taxon>Betaproteobacteria</taxon>
        <taxon>Burkholderiales</taxon>
        <taxon>Oxalobacteraceae</taxon>
        <taxon>Telluria group</taxon>
        <taxon>Duganella</taxon>
    </lineage>
</organism>
<dbReference type="RefSeq" id="WP_169111321.1">
    <property type="nucleotide sequence ID" value="NZ_CP051684.1"/>
</dbReference>
<dbReference type="EMBL" id="CP051684">
    <property type="protein sequence ID" value="QJD89630.1"/>
    <property type="molecule type" value="Genomic_DNA"/>
</dbReference>
<evidence type="ECO:0000313" key="2">
    <source>
        <dbReference type="Proteomes" id="UP000503117"/>
    </source>
</evidence>
<gene>
    <name evidence="1" type="ORF">HH213_05645</name>
</gene>
<reference evidence="1 2" key="1">
    <citation type="submission" date="2020-04" db="EMBL/GenBank/DDBJ databases">
        <title>Genome sequencing of novel species.</title>
        <authorList>
            <person name="Heo J."/>
            <person name="Kim S.-J."/>
            <person name="Kim J.-S."/>
            <person name="Hong S.-B."/>
            <person name="Kwon S.-W."/>
        </authorList>
    </citation>
    <scope>NUCLEOTIDE SEQUENCE [LARGE SCALE GENOMIC DNA]</scope>
    <source>
        <strain evidence="1 2">AF9R3</strain>
    </source>
</reference>
<accession>A0ABX6M5T5</accession>
<protein>
    <submittedName>
        <fullName evidence="1">Transcriptional regulator</fullName>
    </submittedName>
</protein>